<feature type="transmembrane region" description="Helical" evidence="9">
    <location>
        <begin position="15"/>
        <end position="35"/>
    </location>
</feature>
<evidence type="ECO:0000256" key="8">
    <source>
        <dbReference type="SAM" id="MobiDB-lite"/>
    </source>
</evidence>
<keyword evidence="5 9" id="KW-1133">Transmembrane helix</keyword>
<feature type="transmembrane region" description="Helical" evidence="9">
    <location>
        <begin position="332"/>
        <end position="352"/>
    </location>
</feature>
<keyword evidence="6 9" id="KW-0472">Membrane</keyword>
<dbReference type="EMBL" id="JAUSQW010000001">
    <property type="protein sequence ID" value="MDP9801066.1"/>
    <property type="molecule type" value="Genomic_DNA"/>
</dbReference>
<proteinExistence type="predicted"/>
<organism evidence="11 12">
    <name type="scientific">Arcanobacterium wilhelmae</name>
    <dbReference type="NCBI Taxonomy" id="1803177"/>
    <lineage>
        <taxon>Bacteria</taxon>
        <taxon>Bacillati</taxon>
        <taxon>Actinomycetota</taxon>
        <taxon>Actinomycetes</taxon>
        <taxon>Actinomycetales</taxon>
        <taxon>Actinomycetaceae</taxon>
        <taxon>Arcanobacterium</taxon>
    </lineage>
</organism>
<dbReference type="InterPro" id="IPR036514">
    <property type="entry name" value="SGNH_hydro_sf"/>
</dbReference>
<comment type="subcellular location">
    <subcellularLocation>
        <location evidence="1">Cell membrane</location>
        <topology evidence="1">Multi-pass membrane protein</topology>
    </subcellularLocation>
</comment>
<evidence type="ECO:0000256" key="2">
    <source>
        <dbReference type="ARBA" id="ARBA00022475"/>
    </source>
</evidence>
<keyword evidence="3" id="KW-0808">Transferase</keyword>
<feature type="transmembrane region" description="Helical" evidence="9">
    <location>
        <begin position="41"/>
        <end position="62"/>
    </location>
</feature>
<evidence type="ECO:0000256" key="7">
    <source>
        <dbReference type="ARBA" id="ARBA00023315"/>
    </source>
</evidence>
<feature type="transmembrane region" description="Helical" evidence="9">
    <location>
        <begin position="152"/>
        <end position="169"/>
    </location>
</feature>
<feature type="domain" description="Acyltransferase 3" evidence="10">
    <location>
        <begin position="16"/>
        <end position="345"/>
    </location>
</feature>
<feature type="compositionally biased region" description="Low complexity" evidence="8">
    <location>
        <begin position="428"/>
        <end position="453"/>
    </location>
</feature>
<protein>
    <submittedName>
        <fullName evidence="11">Peptidoglycan/LPS O-acetylase OafA/YrhL</fullName>
    </submittedName>
</protein>
<feature type="transmembrane region" description="Helical" evidence="9">
    <location>
        <begin position="261"/>
        <end position="281"/>
    </location>
</feature>
<feature type="transmembrane region" description="Helical" evidence="9">
    <location>
        <begin position="237"/>
        <end position="255"/>
    </location>
</feature>
<dbReference type="PANTHER" id="PTHR23028:SF53">
    <property type="entry name" value="ACYL_TRANSF_3 DOMAIN-CONTAINING PROTEIN"/>
    <property type="match status" value="1"/>
</dbReference>
<feature type="region of interest" description="Disordered" evidence="8">
    <location>
        <begin position="413"/>
        <end position="464"/>
    </location>
</feature>
<dbReference type="Gene3D" id="3.40.50.1110">
    <property type="entry name" value="SGNH hydrolase"/>
    <property type="match status" value="1"/>
</dbReference>
<evidence type="ECO:0000256" key="5">
    <source>
        <dbReference type="ARBA" id="ARBA00022989"/>
    </source>
</evidence>
<feature type="compositionally biased region" description="Basic and acidic residues" evidence="8">
    <location>
        <begin position="413"/>
        <end position="427"/>
    </location>
</feature>
<evidence type="ECO:0000313" key="12">
    <source>
        <dbReference type="Proteomes" id="UP001235966"/>
    </source>
</evidence>
<feature type="transmembrane region" description="Helical" evidence="9">
    <location>
        <begin position="207"/>
        <end position="225"/>
    </location>
</feature>
<dbReference type="PANTHER" id="PTHR23028">
    <property type="entry name" value="ACETYLTRANSFERASE"/>
    <property type="match status" value="1"/>
</dbReference>
<evidence type="ECO:0000313" key="11">
    <source>
        <dbReference type="EMBL" id="MDP9801066.1"/>
    </source>
</evidence>
<feature type="transmembrane region" description="Helical" evidence="9">
    <location>
        <begin position="372"/>
        <end position="394"/>
    </location>
</feature>
<dbReference type="SUPFAM" id="SSF52266">
    <property type="entry name" value="SGNH hydrolase"/>
    <property type="match status" value="1"/>
</dbReference>
<keyword evidence="7" id="KW-0012">Acyltransferase</keyword>
<evidence type="ECO:0000259" key="10">
    <source>
        <dbReference type="Pfam" id="PF01757"/>
    </source>
</evidence>
<gene>
    <name evidence="11" type="ORF">J2S49_001142</name>
</gene>
<keyword evidence="4 9" id="KW-0812">Transmembrane</keyword>
<feature type="transmembrane region" description="Helical" evidence="9">
    <location>
        <begin position="83"/>
        <end position="102"/>
    </location>
</feature>
<dbReference type="RefSeq" id="WP_278058728.1">
    <property type="nucleotide sequence ID" value="NZ_CP121247.1"/>
</dbReference>
<evidence type="ECO:0000256" key="1">
    <source>
        <dbReference type="ARBA" id="ARBA00004651"/>
    </source>
</evidence>
<evidence type="ECO:0000256" key="4">
    <source>
        <dbReference type="ARBA" id="ARBA00022692"/>
    </source>
</evidence>
<dbReference type="Proteomes" id="UP001235966">
    <property type="component" value="Unassembled WGS sequence"/>
</dbReference>
<dbReference type="Pfam" id="PF01757">
    <property type="entry name" value="Acyl_transf_3"/>
    <property type="match status" value="1"/>
</dbReference>
<sequence>MTQTQQPMQGDHPRIIGLDGLRAIAAGIVVLYHLLPNTVPVGFVGVDVFFVISGFLITSLLLREGQVTGRIRFGRFWMRRFRRLFPAVIVAALGSAAIASLIGGDVTTGLRWQLTGALSGTYNWFQIAHSSSYFDASNPLLLTNLWSLAVELQFYFVWPIVLILLVAFVREKKFRVAVAVALAALSVGWHAYLTSADVTRAYVGTDSHSFGLMIGAALALALPQVMVERLPDASRNWGRSAFAALIALITFGIFAPDGAWMYPWGMAIASILSAVIIRGMLPDVRSGIGPYLAGLLEARPMVWLGQRSYGIYLWHWPLWVIFFYTFEINAAVEAVIIVALSIILAHLSYTFVENPIRTQTFAGWFRGVRTSVSRAVVYGVIGAFLVGTCAYGAVTSSNMTSAQLLVQQGKEALERSQEQAEADHAHDAPSQSPEPKQSSAPPSKSQSAAPAPQDKNPNPVKGNQVTVIGDSVTLASAPALVDALPGIYIDAEISRSIQKAPAVAAKLHDQGKLKEYVVIALSTNGNLPDVWVNKLFDAVGDGHKFVFVTGSAPAYATWVPQANKQIAALAKKYPDRVRVADWAPIAKANQDKIAPDHIHPEPSGSQLYAAEVKRALESF</sequence>
<feature type="transmembrane region" description="Helical" evidence="9">
    <location>
        <begin position="176"/>
        <end position="195"/>
    </location>
</feature>
<dbReference type="InterPro" id="IPR050879">
    <property type="entry name" value="Acyltransferase_3"/>
</dbReference>
<evidence type="ECO:0000256" key="9">
    <source>
        <dbReference type="SAM" id="Phobius"/>
    </source>
</evidence>
<accession>A0ABT9NCY9</accession>
<dbReference type="InterPro" id="IPR002656">
    <property type="entry name" value="Acyl_transf_3_dom"/>
</dbReference>
<feature type="transmembrane region" description="Helical" evidence="9">
    <location>
        <begin position="309"/>
        <end position="326"/>
    </location>
</feature>
<evidence type="ECO:0000256" key="6">
    <source>
        <dbReference type="ARBA" id="ARBA00023136"/>
    </source>
</evidence>
<comment type="caution">
    <text evidence="11">The sequence shown here is derived from an EMBL/GenBank/DDBJ whole genome shotgun (WGS) entry which is preliminary data.</text>
</comment>
<keyword evidence="2" id="KW-1003">Cell membrane</keyword>
<reference evidence="11 12" key="1">
    <citation type="submission" date="2023-07" db="EMBL/GenBank/DDBJ databases">
        <title>Sequencing the genomes of 1000 actinobacteria strains.</title>
        <authorList>
            <person name="Klenk H.-P."/>
        </authorList>
    </citation>
    <scope>NUCLEOTIDE SEQUENCE [LARGE SCALE GENOMIC DNA]</scope>
    <source>
        <strain evidence="11 12">DSM 102162</strain>
    </source>
</reference>
<evidence type="ECO:0000256" key="3">
    <source>
        <dbReference type="ARBA" id="ARBA00022679"/>
    </source>
</evidence>
<name>A0ABT9NCY9_9ACTO</name>
<keyword evidence="12" id="KW-1185">Reference proteome</keyword>